<dbReference type="InterPro" id="IPR041698">
    <property type="entry name" value="Methyltransf_25"/>
</dbReference>
<dbReference type="EMBL" id="HE804045">
    <property type="protein sequence ID" value="CCH35673.1"/>
    <property type="molecule type" value="Genomic_DNA"/>
</dbReference>
<feature type="domain" description="Methyltransferase" evidence="3">
    <location>
        <begin position="48"/>
        <end position="138"/>
    </location>
</feature>
<keyword evidence="2 4" id="KW-0808">Transferase</keyword>
<dbReference type="eggNOG" id="COG2226">
    <property type="taxonomic scope" value="Bacteria"/>
</dbReference>
<dbReference type="PANTHER" id="PTHR43861:SF1">
    <property type="entry name" value="TRANS-ACONITATE 2-METHYLTRANSFERASE"/>
    <property type="match status" value="1"/>
</dbReference>
<evidence type="ECO:0000256" key="1">
    <source>
        <dbReference type="ARBA" id="ARBA00022603"/>
    </source>
</evidence>
<name>K0KGN2_SACES</name>
<evidence type="ECO:0000256" key="2">
    <source>
        <dbReference type="ARBA" id="ARBA00022679"/>
    </source>
</evidence>
<protein>
    <submittedName>
        <fullName evidence="4">Methyltransferase</fullName>
    </submittedName>
</protein>
<gene>
    <name evidence="4" type="ordered locus">BN6_84580</name>
</gene>
<evidence type="ECO:0000313" key="4">
    <source>
        <dbReference type="EMBL" id="CCH35673.1"/>
    </source>
</evidence>
<dbReference type="STRING" id="1179773.BN6_84580"/>
<proteinExistence type="predicted"/>
<dbReference type="BioCyc" id="SESP1179773:BN6_RS40985-MONOMER"/>
<reference evidence="4 5" key="1">
    <citation type="journal article" date="2012" name="BMC Genomics">
        <title>Complete genome sequence of Saccharothrix espanaensis DSM 44229T and comparison to the other completely sequenced Pseudonocardiaceae.</title>
        <authorList>
            <person name="Strobel T."/>
            <person name="Al-Dilaimi A."/>
            <person name="Blom J."/>
            <person name="Gessner A."/>
            <person name="Kalinowski J."/>
            <person name="Luzhetska M."/>
            <person name="Puhler A."/>
            <person name="Szczepanowski R."/>
            <person name="Bechthold A."/>
            <person name="Ruckert C."/>
        </authorList>
    </citation>
    <scope>NUCLEOTIDE SEQUENCE [LARGE SCALE GENOMIC DNA]</scope>
    <source>
        <strain evidence="5">ATCC 51144 / DSM 44229 / JCM 9112 / NBRC 15066 / NRRL 15764</strain>
    </source>
</reference>
<dbReference type="SUPFAM" id="SSF53335">
    <property type="entry name" value="S-adenosyl-L-methionine-dependent methyltransferases"/>
    <property type="match status" value="1"/>
</dbReference>
<dbReference type="AlphaFoldDB" id="K0KGN2"/>
<dbReference type="GO" id="GO:0008168">
    <property type="term" value="F:methyltransferase activity"/>
    <property type="evidence" value="ECO:0007669"/>
    <property type="project" value="UniProtKB-KW"/>
</dbReference>
<keyword evidence="1 4" id="KW-0489">Methyltransferase</keyword>
<organism evidence="4 5">
    <name type="scientific">Saccharothrix espanaensis (strain ATCC 51144 / DSM 44229 / JCM 9112 / NBRC 15066 / NRRL 15764)</name>
    <dbReference type="NCBI Taxonomy" id="1179773"/>
    <lineage>
        <taxon>Bacteria</taxon>
        <taxon>Bacillati</taxon>
        <taxon>Actinomycetota</taxon>
        <taxon>Actinomycetes</taxon>
        <taxon>Pseudonocardiales</taxon>
        <taxon>Pseudonocardiaceae</taxon>
        <taxon>Saccharothrix</taxon>
    </lineage>
</organism>
<dbReference type="GO" id="GO:0032259">
    <property type="term" value="P:methylation"/>
    <property type="evidence" value="ECO:0007669"/>
    <property type="project" value="UniProtKB-KW"/>
</dbReference>
<keyword evidence="5" id="KW-1185">Reference proteome</keyword>
<dbReference type="PANTHER" id="PTHR43861">
    <property type="entry name" value="TRANS-ACONITATE 2-METHYLTRANSFERASE-RELATED"/>
    <property type="match status" value="1"/>
</dbReference>
<accession>K0KGN2</accession>
<sequence length="210" mass="22746">MTDFLDATRTSYDKVAVSYEELLRDHLATNAADRAVLGMFAEYTTGQVADVGCGPGRITAHLASLGLDAFGVDLSPGMVEVARERHRGLRFEVGSMTGLDLPDGALGGVVAWYSVIHVPPELHPEVFAGFFRVLAPGGHLLLAFQAGDERRHITEGYGHQVDLVAYRLPPERIAAQVVDAGFELRTTVVRAPEPPNEKVQQAYLIARKPG</sequence>
<dbReference type="CDD" id="cd02440">
    <property type="entry name" value="AdoMet_MTases"/>
    <property type="match status" value="1"/>
</dbReference>
<dbReference type="Proteomes" id="UP000006281">
    <property type="component" value="Chromosome"/>
</dbReference>
<dbReference type="InterPro" id="IPR029063">
    <property type="entry name" value="SAM-dependent_MTases_sf"/>
</dbReference>
<evidence type="ECO:0000259" key="3">
    <source>
        <dbReference type="Pfam" id="PF13649"/>
    </source>
</evidence>
<dbReference type="KEGG" id="sesp:BN6_84580"/>
<dbReference type="Gene3D" id="3.40.50.150">
    <property type="entry name" value="Vaccinia Virus protein VP39"/>
    <property type="match status" value="1"/>
</dbReference>
<evidence type="ECO:0000313" key="5">
    <source>
        <dbReference type="Proteomes" id="UP000006281"/>
    </source>
</evidence>
<dbReference type="Pfam" id="PF13649">
    <property type="entry name" value="Methyltransf_25"/>
    <property type="match status" value="1"/>
</dbReference>
<dbReference type="RefSeq" id="WP_015105780.1">
    <property type="nucleotide sequence ID" value="NC_019673.1"/>
</dbReference>
<dbReference type="OrthoDB" id="9805171at2"/>
<dbReference type="PATRIC" id="fig|1179773.3.peg.8540"/>
<dbReference type="HOGENOM" id="CLU_060397_1_1_11"/>